<sequence length="142" mass="14444">ILGGSRTPPPHNPAPPPRSSSLWLQAHDDPMAGLRSFPGCMGEGRLGEGQWGGGRGGLGSDPSPPPIIPPLTLPDPPAGVGALGGPGGAPALGVAAGGALYVYRNLRPFYKFRVPPRDPHPLERDLWVQAAQVTGGGGTHGC</sequence>
<dbReference type="GO" id="GO:0005930">
    <property type="term" value="C:axoneme"/>
    <property type="evidence" value="ECO:0007669"/>
    <property type="project" value="TreeGrafter"/>
</dbReference>
<reference evidence="2" key="1">
    <citation type="submission" date="2020-03" db="EMBL/GenBank/DDBJ databases">
        <title>Melopsittacus undulatus (budgerigar) genome, bMelUnd1, maternal haplotype with Z.</title>
        <authorList>
            <person name="Gedman G."/>
            <person name="Mountcastle J."/>
            <person name="Haase B."/>
            <person name="Formenti G."/>
            <person name="Wright T."/>
            <person name="Apodaca J."/>
            <person name="Pelan S."/>
            <person name="Chow W."/>
            <person name="Rhie A."/>
            <person name="Howe K."/>
            <person name="Fedrigo O."/>
            <person name="Jarvis E.D."/>
        </authorList>
    </citation>
    <scope>NUCLEOTIDE SEQUENCE [LARGE SCALE GENOMIC DNA]</scope>
</reference>
<feature type="compositionally biased region" description="Gly residues" evidence="1">
    <location>
        <begin position="41"/>
        <end position="59"/>
    </location>
</feature>
<evidence type="ECO:0000313" key="3">
    <source>
        <dbReference type="Proteomes" id="UP000694405"/>
    </source>
</evidence>
<dbReference type="GO" id="GO:0061512">
    <property type="term" value="P:protein localization to cilium"/>
    <property type="evidence" value="ECO:0007669"/>
    <property type="project" value="TreeGrafter"/>
</dbReference>
<dbReference type="InterPro" id="IPR028784">
    <property type="entry name" value="BBS1"/>
</dbReference>
<dbReference type="GO" id="GO:1905515">
    <property type="term" value="P:non-motile cilium assembly"/>
    <property type="evidence" value="ECO:0007669"/>
    <property type="project" value="InterPro"/>
</dbReference>
<dbReference type="GO" id="GO:0005813">
    <property type="term" value="C:centrosome"/>
    <property type="evidence" value="ECO:0007669"/>
    <property type="project" value="TreeGrafter"/>
</dbReference>
<accession>A0A8V5GZF2</accession>
<dbReference type="Proteomes" id="UP000694405">
    <property type="component" value="Chromosome 22"/>
</dbReference>
<dbReference type="PANTHER" id="PTHR20870">
    <property type="entry name" value="BARDET-BIEDL SYNDROME 1 PROTEIN"/>
    <property type="match status" value="1"/>
</dbReference>
<feature type="compositionally biased region" description="Pro residues" evidence="1">
    <location>
        <begin position="7"/>
        <end position="18"/>
    </location>
</feature>
<reference evidence="2" key="3">
    <citation type="submission" date="2025-09" db="UniProtKB">
        <authorList>
            <consortium name="Ensembl"/>
        </authorList>
    </citation>
    <scope>IDENTIFICATION</scope>
</reference>
<protein>
    <submittedName>
        <fullName evidence="2">Uncharacterized protein</fullName>
    </submittedName>
</protein>
<dbReference type="Pfam" id="PF14779">
    <property type="entry name" value="BBS1"/>
    <property type="match status" value="1"/>
</dbReference>
<dbReference type="GO" id="GO:0034464">
    <property type="term" value="C:BBSome"/>
    <property type="evidence" value="ECO:0007669"/>
    <property type="project" value="InterPro"/>
</dbReference>
<dbReference type="AlphaFoldDB" id="A0A8V5GZF2"/>
<reference evidence="2" key="2">
    <citation type="submission" date="2025-08" db="UniProtKB">
        <authorList>
            <consortium name="Ensembl"/>
        </authorList>
    </citation>
    <scope>IDENTIFICATION</scope>
</reference>
<keyword evidence="3" id="KW-1185">Reference proteome</keyword>
<dbReference type="PANTHER" id="PTHR20870:SF0">
    <property type="entry name" value="BARDET-BIEDL SYNDROME 1 PROTEIN"/>
    <property type="match status" value="1"/>
</dbReference>
<evidence type="ECO:0000256" key="1">
    <source>
        <dbReference type="SAM" id="MobiDB-lite"/>
    </source>
</evidence>
<feature type="region of interest" description="Disordered" evidence="1">
    <location>
        <begin position="1"/>
        <end position="82"/>
    </location>
</feature>
<feature type="compositionally biased region" description="Pro residues" evidence="1">
    <location>
        <begin position="62"/>
        <end position="77"/>
    </location>
</feature>
<dbReference type="GO" id="GO:0005113">
    <property type="term" value="F:patched binding"/>
    <property type="evidence" value="ECO:0007669"/>
    <property type="project" value="TreeGrafter"/>
</dbReference>
<dbReference type="GO" id="GO:0005119">
    <property type="term" value="F:smoothened binding"/>
    <property type="evidence" value="ECO:0007669"/>
    <property type="project" value="TreeGrafter"/>
</dbReference>
<name>A0A8V5GZF2_MELUD</name>
<dbReference type="Ensembl" id="ENSMUNT00000031228.1">
    <property type="protein sequence ID" value="ENSMUNP00000024632.1"/>
    <property type="gene ID" value="ENSMUNG00000018891.1"/>
</dbReference>
<proteinExistence type="predicted"/>
<organism evidence="2 3">
    <name type="scientific">Melopsittacus undulatus</name>
    <name type="common">Budgerigar</name>
    <name type="synonym">Psittacus undulatus</name>
    <dbReference type="NCBI Taxonomy" id="13146"/>
    <lineage>
        <taxon>Eukaryota</taxon>
        <taxon>Metazoa</taxon>
        <taxon>Chordata</taxon>
        <taxon>Craniata</taxon>
        <taxon>Vertebrata</taxon>
        <taxon>Euteleostomi</taxon>
        <taxon>Archelosauria</taxon>
        <taxon>Archosauria</taxon>
        <taxon>Dinosauria</taxon>
        <taxon>Saurischia</taxon>
        <taxon>Theropoda</taxon>
        <taxon>Coelurosauria</taxon>
        <taxon>Aves</taxon>
        <taxon>Neognathae</taxon>
        <taxon>Neoaves</taxon>
        <taxon>Telluraves</taxon>
        <taxon>Australaves</taxon>
        <taxon>Psittaciformes</taxon>
        <taxon>Psittaculidae</taxon>
        <taxon>Melopsittacus</taxon>
    </lineage>
</organism>
<evidence type="ECO:0000313" key="2">
    <source>
        <dbReference type="Ensembl" id="ENSMUNP00000024632.1"/>
    </source>
</evidence>
<dbReference type="InterPro" id="IPR032728">
    <property type="entry name" value="BBS1_N"/>
</dbReference>